<name>A0ABV8PB18_9SPHI</name>
<dbReference type="EMBL" id="JBHSBW010000009">
    <property type="protein sequence ID" value="MFC4211333.1"/>
    <property type="molecule type" value="Genomic_DNA"/>
</dbReference>
<dbReference type="RefSeq" id="WP_378984278.1">
    <property type="nucleotide sequence ID" value="NZ_JBHSBW010000009.1"/>
</dbReference>
<evidence type="ECO:0000313" key="3">
    <source>
        <dbReference type="Proteomes" id="UP001595789"/>
    </source>
</evidence>
<evidence type="ECO:0000256" key="1">
    <source>
        <dbReference type="SAM" id="SignalP"/>
    </source>
</evidence>
<comment type="caution">
    <text evidence="2">The sequence shown here is derived from an EMBL/GenBank/DDBJ whole genome shotgun (WGS) entry which is preliminary data.</text>
</comment>
<keyword evidence="1" id="KW-0732">Signal</keyword>
<organism evidence="2 3">
    <name type="scientific">Pedobacter lithocola</name>
    <dbReference type="NCBI Taxonomy" id="1908239"/>
    <lineage>
        <taxon>Bacteria</taxon>
        <taxon>Pseudomonadati</taxon>
        <taxon>Bacteroidota</taxon>
        <taxon>Sphingobacteriia</taxon>
        <taxon>Sphingobacteriales</taxon>
        <taxon>Sphingobacteriaceae</taxon>
        <taxon>Pedobacter</taxon>
    </lineage>
</organism>
<dbReference type="Proteomes" id="UP001595789">
    <property type="component" value="Unassembled WGS sequence"/>
</dbReference>
<evidence type="ECO:0000313" key="2">
    <source>
        <dbReference type="EMBL" id="MFC4211333.1"/>
    </source>
</evidence>
<feature type="chain" id="PRO_5046634607" evidence="1">
    <location>
        <begin position="22"/>
        <end position="149"/>
    </location>
</feature>
<sequence length="149" mass="16219">MKRLKLVLLILLASYFQKSFAQTGCLVSSNNTVYTVQDNSLGSLLTTIFGNPVYLPNPNEPSVSACVSNSQFRWVGASQNCTVCPQGYATVLGTVTGCNGVRLTGIVANRTVVQCNLDDYSWAFGSIASIFAFFMIRRTRTSQLNLSQV</sequence>
<reference evidence="3" key="1">
    <citation type="journal article" date="2019" name="Int. J. Syst. Evol. Microbiol.">
        <title>The Global Catalogue of Microorganisms (GCM) 10K type strain sequencing project: providing services to taxonomists for standard genome sequencing and annotation.</title>
        <authorList>
            <consortium name="The Broad Institute Genomics Platform"/>
            <consortium name="The Broad Institute Genome Sequencing Center for Infectious Disease"/>
            <person name="Wu L."/>
            <person name="Ma J."/>
        </authorList>
    </citation>
    <scope>NUCLEOTIDE SEQUENCE [LARGE SCALE GENOMIC DNA]</scope>
    <source>
        <strain evidence="3">CCM 8691</strain>
    </source>
</reference>
<proteinExistence type="predicted"/>
<gene>
    <name evidence="2" type="ORF">ACFOWA_09085</name>
</gene>
<keyword evidence="3" id="KW-1185">Reference proteome</keyword>
<accession>A0ABV8PB18</accession>
<feature type="signal peptide" evidence="1">
    <location>
        <begin position="1"/>
        <end position="21"/>
    </location>
</feature>
<protein>
    <submittedName>
        <fullName evidence="2">Uncharacterized protein</fullName>
    </submittedName>
</protein>